<accession>A0A4S4M8U6</accession>
<evidence type="ECO:0000313" key="2">
    <source>
        <dbReference type="Proteomes" id="UP000308730"/>
    </source>
</evidence>
<comment type="caution">
    <text evidence="1">The sequence shown here is derived from an EMBL/GenBank/DDBJ whole genome shotgun (WGS) entry which is preliminary data.</text>
</comment>
<protein>
    <submittedName>
        <fullName evidence="1">Uncharacterized protein</fullName>
    </submittedName>
</protein>
<dbReference type="InterPro" id="IPR052980">
    <property type="entry name" value="Crinkler_effector"/>
</dbReference>
<name>A0A4S4M8U6_9APHY</name>
<dbReference type="OrthoDB" id="19861at2759"/>
<reference evidence="1 2" key="1">
    <citation type="submission" date="2019-02" db="EMBL/GenBank/DDBJ databases">
        <title>Genome sequencing of the rare red list fungi Antrodiella citrinella (Flaviporus citrinellus).</title>
        <authorList>
            <person name="Buettner E."/>
            <person name="Kellner H."/>
        </authorList>
    </citation>
    <scope>NUCLEOTIDE SEQUENCE [LARGE SCALE GENOMIC DNA]</scope>
    <source>
        <strain evidence="1 2">DSM 108506</strain>
    </source>
</reference>
<dbReference type="EMBL" id="SGPM01000546">
    <property type="protein sequence ID" value="THH19320.1"/>
    <property type="molecule type" value="Genomic_DNA"/>
</dbReference>
<dbReference type="PANTHER" id="PTHR33129">
    <property type="entry name" value="PROTEIN KINASE DOMAIN-CONTAINING PROTEIN-RELATED"/>
    <property type="match status" value="1"/>
</dbReference>
<dbReference type="Proteomes" id="UP000308730">
    <property type="component" value="Unassembled WGS sequence"/>
</dbReference>
<evidence type="ECO:0000313" key="1">
    <source>
        <dbReference type="EMBL" id="THH19320.1"/>
    </source>
</evidence>
<organism evidence="1 2">
    <name type="scientific">Antrodiella citrinella</name>
    <dbReference type="NCBI Taxonomy" id="2447956"/>
    <lineage>
        <taxon>Eukaryota</taxon>
        <taxon>Fungi</taxon>
        <taxon>Dikarya</taxon>
        <taxon>Basidiomycota</taxon>
        <taxon>Agaricomycotina</taxon>
        <taxon>Agaricomycetes</taxon>
        <taxon>Polyporales</taxon>
        <taxon>Steccherinaceae</taxon>
        <taxon>Antrodiella</taxon>
    </lineage>
</organism>
<sequence>MPPTTVNSRKAGQVVVDDDDDVYINYLLFSSERNSDRIAFPLPILKRKFTQPLAFLYDDIVDTLAICYNFQADLSTIRVYTLKTDQRIAEFKKISVGNIDIQTIADFHDPTEDIQTILGAPESLNRKVLHLLITAAEKVEPPSRASPESPLHKLANELWKKAWGKSWPTTKSSISIEETVEGEPMLIDDDDANPMPRLEDDADSRWNYTFLSDIGSVAAACSAPGFGSDSDFLVIRKEYPWLRDKLQELRAANSAVVVIGHQGIGKSMFLLFLLLYLLEKKQPTAIHLSDDVVVFNDKGATICTPKSKNKLVGYWALTDSNVDINIPCPLFRGSKAFIVQTTSPREDRWKDWIKYRGGTVVVSELPREIEIAAIIKQIKLEYQQATHYIRKWGPCTRTIIKILTAPTAVRSSVEVTLAHAAKSAAETVCNNPAVYMSIALPGLAHSQGSAILFARPYRPPHKVYSDAGAKFAVPTAFLDDIFHTAATSRTNSIALDLFFALSSHSLTRTSAGWVLEQSVHRALCSDNAFDIRRTLRPAESPASPGKIAVDPRDTSRTIQASQKLLCGTVSALARVANFRTFYWIPSVANFPGVDSVLANDDDVYAIQVTLSNEHSNPGDGLKKLWQSYDKDVRAQRTWHLIVVADNDELARKHEVDFARLGITLGPEKVPVRFWSCVYNGQ</sequence>
<dbReference type="PANTHER" id="PTHR33129:SF1">
    <property type="entry name" value="ATP-BINDING PROTEIN"/>
    <property type="match status" value="1"/>
</dbReference>
<gene>
    <name evidence="1" type="ORF">EUX98_g8802</name>
</gene>
<proteinExistence type="predicted"/>
<keyword evidence="2" id="KW-1185">Reference proteome</keyword>
<dbReference type="AlphaFoldDB" id="A0A4S4M8U6"/>